<evidence type="ECO:0000256" key="1">
    <source>
        <dbReference type="ARBA" id="ARBA00007734"/>
    </source>
</evidence>
<dbReference type="Pfam" id="PF01464">
    <property type="entry name" value="SLT"/>
    <property type="match status" value="1"/>
</dbReference>
<protein>
    <submittedName>
        <fullName evidence="7">Soluble lytic murein transglycosylase</fullName>
    </submittedName>
</protein>
<feature type="region of interest" description="Disordered" evidence="4">
    <location>
        <begin position="24"/>
        <end position="49"/>
    </location>
</feature>
<dbReference type="Gene3D" id="1.10.530.10">
    <property type="match status" value="1"/>
</dbReference>
<dbReference type="GO" id="GO:0042597">
    <property type="term" value="C:periplasmic space"/>
    <property type="evidence" value="ECO:0007669"/>
    <property type="project" value="InterPro"/>
</dbReference>
<keyword evidence="3 5" id="KW-0732">Signal</keyword>
<dbReference type="PANTHER" id="PTHR37423">
    <property type="entry name" value="SOLUBLE LYTIC MUREIN TRANSGLYCOSYLASE-RELATED"/>
    <property type="match status" value="1"/>
</dbReference>
<feature type="signal peptide" evidence="5">
    <location>
        <begin position="1"/>
        <end position="26"/>
    </location>
</feature>
<evidence type="ECO:0000259" key="6">
    <source>
        <dbReference type="Pfam" id="PF01464"/>
    </source>
</evidence>
<evidence type="ECO:0000256" key="4">
    <source>
        <dbReference type="SAM" id="MobiDB-lite"/>
    </source>
</evidence>
<organism evidence="7 8">
    <name type="scientific">Pacificimonas flava</name>
    <dbReference type="NCBI Taxonomy" id="1234595"/>
    <lineage>
        <taxon>Bacteria</taxon>
        <taxon>Pseudomonadati</taxon>
        <taxon>Pseudomonadota</taxon>
        <taxon>Alphaproteobacteria</taxon>
        <taxon>Sphingomonadales</taxon>
        <taxon>Sphingosinicellaceae</taxon>
        <taxon>Pacificimonas</taxon>
    </lineage>
</organism>
<comment type="caution">
    <text evidence="7">The sequence shown here is derived from an EMBL/GenBank/DDBJ whole genome shotgun (WGS) entry which is preliminary data.</text>
</comment>
<dbReference type="AlphaFoldDB" id="M2TRI7"/>
<dbReference type="SUPFAM" id="SSF53955">
    <property type="entry name" value="Lysozyme-like"/>
    <property type="match status" value="1"/>
</dbReference>
<dbReference type="CDD" id="cd13401">
    <property type="entry name" value="Slt70-like"/>
    <property type="match status" value="1"/>
</dbReference>
<dbReference type="PATRIC" id="fig|1234595.3.peg.310"/>
<dbReference type="SUPFAM" id="SSF48435">
    <property type="entry name" value="Bacterial muramidases"/>
    <property type="match status" value="1"/>
</dbReference>
<dbReference type="InterPro" id="IPR008258">
    <property type="entry name" value="Transglycosylase_SLT_dom_1"/>
</dbReference>
<comment type="similarity">
    <text evidence="2">Belongs to the virb1 family.</text>
</comment>
<gene>
    <name evidence="7" type="ORF">C725_0311</name>
</gene>
<evidence type="ECO:0000313" key="8">
    <source>
        <dbReference type="Proteomes" id="UP000011717"/>
    </source>
</evidence>
<evidence type="ECO:0000256" key="5">
    <source>
        <dbReference type="SAM" id="SignalP"/>
    </source>
</evidence>
<name>M2TRI7_9SPHN</name>
<feature type="chain" id="PRO_5004026741" evidence="5">
    <location>
        <begin position="27"/>
        <end position="674"/>
    </location>
</feature>
<dbReference type="InterPro" id="IPR008939">
    <property type="entry name" value="Lytic_TGlycosylase_superhlx_U"/>
</dbReference>
<keyword evidence="8" id="KW-1185">Reference proteome</keyword>
<evidence type="ECO:0000313" key="7">
    <source>
        <dbReference type="EMBL" id="EMD84381.1"/>
    </source>
</evidence>
<evidence type="ECO:0000256" key="2">
    <source>
        <dbReference type="ARBA" id="ARBA00009387"/>
    </source>
</evidence>
<evidence type="ECO:0000256" key="3">
    <source>
        <dbReference type="ARBA" id="ARBA00022729"/>
    </source>
</evidence>
<dbReference type="GO" id="GO:0004553">
    <property type="term" value="F:hydrolase activity, hydrolyzing O-glycosyl compounds"/>
    <property type="evidence" value="ECO:0007669"/>
    <property type="project" value="InterPro"/>
</dbReference>
<accession>M2TRI7</accession>
<reference evidence="7 8" key="1">
    <citation type="journal article" date="2013" name="Genome Announc.">
        <title>Draft Genome Sequence of Strain JLT2015T, Belonging to the Family Sphingomonadaceae of the Alphaproteobacteria.</title>
        <authorList>
            <person name="Tang K."/>
            <person name="Liu K."/>
            <person name="Li S."/>
            <person name="Jiao N."/>
        </authorList>
    </citation>
    <scope>NUCLEOTIDE SEQUENCE [LARGE SCALE GENOMIC DNA]</scope>
    <source>
        <strain evidence="7 8">JLT2015</strain>
    </source>
</reference>
<dbReference type="Proteomes" id="UP000011717">
    <property type="component" value="Unassembled WGS sequence"/>
</dbReference>
<feature type="compositionally biased region" description="Pro residues" evidence="4">
    <location>
        <begin position="26"/>
        <end position="38"/>
    </location>
</feature>
<dbReference type="EMBL" id="AMRV01000001">
    <property type="protein sequence ID" value="EMD84381.1"/>
    <property type="molecule type" value="Genomic_DNA"/>
</dbReference>
<dbReference type="PANTHER" id="PTHR37423:SF2">
    <property type="entry name" value="MEMBRANE-BOUND LYTIC MUREIN TRANSGLYCOSYLASE C"/>
    <property type="match status" value="1"/>
</dbReference>
<comment type="similarity">
    <text evidence="1">Belongs to the transglycosylase Slt family.</text>
</comment>
<dbReference type="Gene3D" id="1.25.20.10">
    <property type="entry name" value="Bacterial muramidases"/>
    <property type="match status" value="1"/>
</dbReference>
<feature type="domain" description="Transglycosylase SLT" evidence="6">
    <location>
        <begin position="517"/>
        <end position="615"/>
    </location>
</feature>
<sequence>MSGAGLSVALLSVPVAAMLLSQPRQVTPPPPAPAPAPPTSEGNAAAPAQAARPQVPAAYVVSQWERLLNRSAEPSLADFTAFLRDYSNFPNTIEIRQRAERMMEVTTPPAQRLNFFAVSEPLMARGHFLYADALLSSNQRDRAAEEARKAWRTGGLEGEDRAAFMTRFATMMRPEDHAERADNLLWSGNLSGAAAMLSLLSADDRALTEARMALQSGSERGGDTERARTSIANVPASLRLHPGLIADQYSFARATGNYGYARQLLADTTIAPGSAGNKDKWMQMHLTAAEGAMRDGQYDLAYRIADHHGGLSFSEPLVENSAAERDTFTSLEWLAGWLAIHYLDRPADAVQHFRSFKDAAQFAPTIARGWYWAGRAAKAAGNGAANGYFAEAARYPLTFNGQLAAEELGRPFNIDANDIPQPSAEAQARFNADPRVEAVAIYGRQGERGKQRMFLQALADDADRETFPLVAQLANSSGNQRIATLGSRGNDTTGPAAIVGLSYPVISVPADKMAHWVRVHAIVRQESQFEQDAVSGAGARGLMQLMPATAKEQARRDGLSYNYSGLTGDPGYNIRLGSKYFSDMVDYWNGSVLLAIASYNAGPGNVRRWVNTNGDPRSPSVDAVRWIEEIPFYETKTYVRNVMSNLIVYEQLGPQYRSGGPDQGRLNWYLNLGS</sequence>
<proteinExistence type="inferred from homology"/>
<dbReference type="InterPro" id="IPR023346">
    <property type="entry name" value="Lysozyme-like_dom_sf"/>
</dbReference>